<dbReference type="EMBL" id="BART01023475">
    <property type="protein sequence ID" value="GAG92954.1"/>
    <property type="molecule type" value="Genomic_DNA"/>
</dbReference>
<gene>
    <name evidence="3" type="ORF">S01H4_42698</name>
</gene>
<feature type="transmembrane region" description="Helical" evidence="1">
    <location>
        <begin position="21"/>
        <end position="42"/>
    </location>
</feature>
<keyword evidence="1" id="KW-0472">Membrane</keyword>
<dbReference type="Pfam" id="PF12704">
    <property type="entry name" value="MacB_PCD"/>
    <property type="match status" value="1"/>
</dbReference>
<feature type="non-terminal residue" evidence="3">
    <location>
        <position position="245"/>
    </location>
</feature>
<keyword evidence="1" id="KW-0812">Transmembrane</keyword>
<name>X1BAU1_9ZZZZ</name>
<proteinExistence type="predicted"/>
<evidence type="ECO:0000256" key="1">
    <source>
        <dbReference type="SAM" id="Phobius"/>
    </source>
</evidence>
<dbReference type="AlphaFoldDB" id="X1BAU1"/>
<feature type="domain" description="MacB-like periplasmic core" evidence="2">
    <location>
        <begin position="24"/>
        <end position="227"/>
    </location>
</feature>
<evidence type="ECO:0000313" key="3">
    <source>
        <dbReference type="EMBL" id="GAG92954.1"/>
    </source>
</evidence>
<dbReference type="InterPro" id="IPR025857">
    <property type="entry name" value="MacB_PCD"/>
</dbReference>
<evidence type="ECO:0000259" key="2">
    <source>
        <dbReference type="Pfam" id="PF12704"/>
    </source>
</evidence>
<protein>
    <recommendedName>
        <fullName evidence="2">MacB-like periplasmic core domain-containing protein</fullName>
    </recommendedName>
</protein>
<keyword evidence="1" id="KW-1133">Transmembrane helix</keyword>
<comment type="caution">
    <text evidence="3">The sequence shown here is derived from an EMBL/GenBank/DDBJ whole genome shotgun (WGS) entry which is preliminary data.</text>
</comment>
<sequence>MVNKPLAAKLFRDLWMRRGTLLALILVIAVGIANYIGMAAVYRDLDSARTNYYNKYNLADFTIDIKRASEAAVNTIPYIPNVLHLRKRIRTDVMMRVPGAENRLIPGIAVSLPVPRRDIINNVKLINGAWFTDPYAKEVILDEQFAKARDLNIGDRVKVRLPNKEYEMLVVGTAISPEFAVLLAPGSMIPDPAHFTAIYMPYKFLQEATNLAGSFNQLLGLTRDSSTTALKNTMTLISDKLDNYG</sequence>
<organism evidence="3">
    <name type="scientific">marine sediment metagenome</name>
    <dbReference type="NCBI Taxonomy" id="412755"/>
    <lineage>
        <taxon>unclassified sequences</taxon>
        <taxon>metagenomes</taxon>
        <taxon>ecological metagenomes</taxon>
    </lineage>
</organism>
<reference evidence="3" key="1">
    <citation type="journal article" date="2014" name="Front. Microbiol.">
        <title>High frequency of phylogenetically diverse reductive dehalogenase-homologous genes in deep subseafloor sedimentary metagenomes.</title>
        <authorList>
            <person name="Kawai M."/>
            <person name="Futagami T."/>
            <person name="Toyoda A."/>
            <person name="Takaki Y."/>
            <person name="Nishi S."/>
            <person name="Hori S."/>
            <person name="Arai W."/>
            <person name="Tsubouchi T."/>
            <person name="Morono Y."/>
            <person name="Uchiyama I."/>
            <person name="Ito T."/>
            <person name="Fujiyama A."/>
            <person name="Inagaki F."/>
            <person name="Takami H."/>
        </authorList>
    </citation>
    <scope>NUCLEOTIDE SEQUENCE</scope>
    <source>
        <strain evidence="3">Expedition CK06-06</strain>
    </source>
</reference>
<accession>X1BAU1</accession>